<gene>
    <name evidence="1" type="ORF">LSUB1_G001327</name>
</gene>
<dbReference type="OrthoDB" id="5354164at2759"/>
<comment type="caution">
    <text evidence="1">The sequence shown here is derived from an EMBL/GenBank/DDBJ whole genome shotgun (WGS) entry which is preliminary data.</text>
</comment>
<dbReference type="Proteomes" id="UP000462212">
    <property type="component" value="Unassembled WGS sequence"/>
</dbReference>
<proteinExistence type="predicted"/>
<sequence length="712" mass="78282">MASFGRMSAALASATSEFTLAAANLNFDFSLVKIKAPVESQALGEHLSQNRRTDAETGSTHITARRLGALLEGKLPKTPRQLKAYGLQKNGSTSTGPFSSHAGLVGTSIWAAATSGSGAISDAPFAISIWVEIVKERKLEIATGFENDQELPWQTFNAAIPDLSRKQLSEWDASARAWLRATENGRVSKNQKQQILIISNLSIPVNGLRGTYASVKKAWNSALETMEKVIGGMPHEIADGVHLYPDMVVLKGSIQEVKYQDRLIKPGGKVTIGLTNRNDANIGVGVQWSMSLAHLRYYGDPITASRSIGIDTSRISFHQFIIVVLGSVISRWSLDRNDVLDAAKAIIALRDTLKRIDAPQEKVSMDPKDAPFMIQDRYKIMLEEKSASFAAYCQQAQQEWVSCQSWFGILATAAETLVHSDEVERDISVRLVKLGMRSGPGFLASISQQLPSVFGLASVSTLLRLLKTDELRIRLLRDHAKRLGLESMRSFIRYKLPPSFTTSSILGATDKSANYPYRTETFGDYSGSYGYTTAILPEVPSKKHSLDGSLLNTSSTQHLRWIPKQAWPQAYEQYKQGEDLFSFDENSICLAGDGSYLFGGSPPPYYTATQPRGRSYSDSTPPFIDRISDLDADMIRDILKSHSNEFSAGNTLPASGENEVDLPSSLRPQQPISEPFIGAQFQDEMDVSEGLGYFASIYDNGDDFNESPLGKE</sequence>
<name>A0A8H8UDR4_9HELO</name>
<organism evidence="1 2">
    <name type="scientific">Lachnellula subtilissima</name>
    <dbReference type="NCBI Taxonomy" id="602034"/>
    <lineage>
        <taxon>Eukaryota</taxon>
        <taxon>Fungi</taxon>
        <taxon>Dikarya</taxon>
        <taxon>Ascomycota</taxon>
        <taxon>Pezizomycotina</taxon>
        <taxon>Leotiomycetes</taxon>
        <taxon>Helotiales</taxon>
        <taxon>Lachnaceae</taxon>
        <taxon>Lachnellula</taxon>
    </lineage>
</organism>
<accession>A0A8H8UDR4</accession>
<dbReference type="EMBL" id="QGMJ01000042">
    <property type="protein sequence ID" value="TVY44286.1"/>
    <property type="molecule type" value="Genomic_DNA"/>
</dbReference>
<protein>
    <submittedName>
        <fullName evidence="1">Uncharacterized protein</fullName>
    </submittedName>
</protein>
<keyword evidence="2" id="KW-1185">Reference proteome</keyword>
<dbReference type="AlphaFoldDB" id="A0A8H8UDR4"/>
<evidence type="ECO:0000313" key="1">
    <source>
        <dbReference type="EMBL" id="TVY44286.1"/>
    </source>
</evidence>
<evidence type="ECO:0000313" key="2">
    <source>
        <dbReference type="Proteomes" id="UP000462212"/>
    </source>
</evidence>
<reference evidence="1 2" key="1">
    <citation type="submission" date="2018-05" db="EMBL/GenBank/DDBJ databases">
        <title>Genome sequencing and assembly of the regulated plant pathogen Lachnellula willkommii and related sister species for the development of diagnostic species identification markers.</title>
        <authorList>
            <person name="Giroux E."/>
            <person name="Bilodeau G."/>
        </authorList>
    </citation>
    <scope>NUCLEOTIDE SEQUENCE [LARGE SCALE GENOMIC DNA]</scope>
    <source>
        <strain evidence="1 2">CBS 197.66</strain>
    </source>
</reference>